<evidence type="ECO:0000313" key="6">
    <source>
        <dbReference type="EMBL" id="KAL0008169.1"/>
    </source>
</evidence>
<dbReference type="Pfam" id="PF00282">
    <property type="entry name" value="Pyridoxal_deC"/>
    <property type="match status" value="2"/>
</dbReference>
<dbReference type="PRINTS" id="PR00800">
    <property type="entry name" value="YHDCRBOXLASE"/>
</dbReference>
<dbReference type="SUPFAM" id="SSF53383">
    <property type="entry name" value="PLP-dependent transferases"/>
    <property type="match status" value="1"/>
</dbReference>
<accession>A0AAW2DF02</accession>
<dbReference type="GO" id="GO:0006520">
    <property type="term" value="P:amino acid metabolic process"/>
    <property type="evidence" value="ECO:0007669"/>
    <property type="project" value="InterPro"/>
</dbReference>
<comment type="similarity">
    <text evidence="5">Belongs to the group II decarboxylase family.</text>
</comment>
<keyword evidence="7" id="KW-1185">Reference proteome</keyword>
<evidence type="ECO:0000256" key="1">
    <source>
        <dbReference type="ARBA" id="ARBA00001933"/>
    </source>
</evidence>
<keyword evidence="3 5" id="KW-0663">Pyridoxal phosphate</keyword>
<protein>
    <recommendedName>
        <fullName evidence="8">Tyrosine decarboxylase</fullName>
    </recommendedName>
</protein>
<dbReference type="Gene3D" id="3.40.640.10">
    <property type="entry name" value="Type I PLP-dependent aspartate aminotransferase-like (Major domain)"/>
    <property type="match status" value="1"/>
</dbReference>
<dbReference type="Gene3D" id="1.20.1340.10">
    <property type="entry name" value="dopa decarboxylase, N-terminal domain"/>
    <property type="match status" value="1"/>
</dbReference>
<reference evidence="6 7" key="1">
    <citation type="submission" date="2024-01" db="EMBL/GenBank/DDBJ databases">
        <title>A telomere-to-telomere, gap-free genome of sweet tea (Lithocarpus litseifolius).</title>
        <authorList>
            <person name="Zhou J."/>
        </authorList>
    </citation>
    <scope>NUCLEOTIDE SEQUENCE [LARGE SCALE GENOMIC DNA]</scope>
    <source>
        <strain evidence="6">Zhou-2022a</strain>
        <tissue evidence="6">Leaf</tissue>
    </source>
</reference>
<comment type="cofactor">
    <cofactor evidence="1 5">
        <name>pyridoxal 5'-phosphate</name>
        <dbReference type="ChEBI" id="CHEBI:597326"/>
    </cofactor>
</comment>
<evidence type="ECO:0000313" key="7">
    <source>
        <dbReference type="Proteomes" id="UP001459277"/>
    </source>
</evidence>
<dbReference type="PANTHER" id="PTHR11999:SF96">
    <property type="entry name" value="TYROSINE DECARBOXYLASE"/>
    <property type="match status" value="1"/>
</dbReference>
<dbReference type="GO" id="GO:0005737">
    <property type="term" value="C:cytoplasm"/>
    <property type="evidence" value="ECO:0007669"/>
    <property type="project" value="TreeGrafter"/>
</dbReference>
<sequence length="167" mass="18166">ENIKRYQVLSEVEPNYLRKHLPESAPYFLESIETILQDVQEYILPGITHWQSPNYFAYLPSSGSIAGSDQTHSAIQKAAKIAGINPMNFRAVKTTKSASFGLCPKSLRDAVQANGQAGLVPFFLCATVGTTSTNAIDPIQPLCEVAKDYSIWVHVDAAYAGSACICP</sequence>
<organism evidence="6 7">
    <name type="scientific">Lithocarpus litseifolius</name>
    <dbReference type="NCBI Taxonomy" id="425828"/>
    <lineage>
        <taxon>Eukaryota</taxon>
        <taxon>Viridiplantae</taxon>
        <taxon>Streptophyta</taxon>
        <taxon>Embryophyta</taxon>
        <taxon>Tracheophyta</taxon>
        <taxon>Spermatophyta</taxon>
        <taxon>Magnoliopsida</taxon>
        <taxon>eudicotyledons</taxon>
        <taxon>Gunneridae</taxon>
        <taxon>Pentapetalae</taxon>
        <taxon>rosids</taxon>
        <taxon>fabids</taxon>
        <taxon>Fagales</taxon>
        <taxon>Fagaceae</taxon>
        <taxon>Lithocarpus</taxon>
    </lineage>
</organism>
<evidence type="ECO:0000256" key="5">
    <source>
        <dbReference type="RuleBase" id="RU000382"/>
    </source>
</evidence>
<dbReference type="InterPro" id="IPR015424">
    <property type="entry name" value="PyrdxlP-dep_Trfase"/>
</dbReference>
<dbReference type="InterPro" id="IPR015421">
    <property type="entry name" value="PyrdxlP-dep_Trfase_major"/>
</dbReference>
<dbReference type="GO" id="GO:0019752">
    <property type="term" value="P:carboxylic acid metabolic process"/>
    <property type="evidence" value="ECO:0007669"/>
    <property type="project" value="InterPro"/>
</dbReference>
<evidence type="ECO:0000256" key="3">
    <source>
        <dbReference type="ARBA" id="ARBA00022898"/>
    </source>
</evidence>
<evidence type="ECO:0008006" key="8">
    <source>
        <dbReference type="Google" id="ProtNLM"/>
    </source>
</evidence>
<name>A0AAW2DF02_9ROSI</name>
<dbReference type="AlphaFoldDB" id="A0AAW2DF02"/>
<dbReference type="InterPro" id="IPR010977">
    <property type="entry name" value="Aromatic_deC"/>
</dbReference>
<feature type="non-terminal residue" evidence="6">
    <location>
        <position position="1"/>
    </location>
</feature>
<dbReference type="Proteomes" id="UP001459277">
    <property type="component" value="Unassembled WGS sequence"/>
</dbReference>
<keyword evidence="4 5" id="KW-0456">Lyase</keyword>
<dbReference type="PANTHER" id="PTHR11999">
    <property type="entry name" value="GROUP II PYRIDOXAL-5-PHOSPHATE DECARBOXYLASE"/>
    <property type="match status" value="1"/>
</dbReference>
<dbReference type="GO" id="GO:0030170">
    <property type="term" value="F:pyridoxal phosphate binding"/>
    <property type="evidence" value="ECO:0007669"/>
    <property type="project" value="InterPro"/>
</dbReference>
<dbReference type="GO" id="GO:0016831">
    <property type="term" value="F:carboxy-lyase activity"/>
    <property type="evidence" value="ECO:0007669"/>
    <property type="project" value="UniProtKB-KW"/>
</dbReference>
<proteinExistence type="inferred from homology"/>
<evidence type="ECO:0000256" key="2">
    <source>
        <dbReference type="ARBA" id="ARBA00022793"/>
    </source>
</evidence>
<dbReference type="InterPro" id="IPR002129">
    <property type="entry name" value="PyrdxlP-dep_de-COase"/>
</dbReference>
<gene>
    <name evidence="6" type="ORF">SO802_009671</name>
</gene>
<comment type="caution">
    <text evidence="6">The sequence shown here is derived from an EMBL/GenBank/DDBJ whole genome shotgun (WGS) entry which is preliminary data.</text>
</comment>
<keyword evidence="2" id="KW-0210">Decarboxylase</keyword>
<evidence type="ECO:0000256" key="4">
    <source>
        <dbReference type="ARBA" id="ARBA00023239"/>
    </source>
</evidence>
<dbReference type="EMBL" id="JAZDWU010000003">
    <property type="protein sequence ID" value="KAL0008169.1"/>
    <property type="molecule type" value="Genomic_DNA"/>
</dbReference>